<dbReference type="PRINTS" id="PR01346">
    <property type="entry name" value="HELNAPAPROT"/>
</dbReference>
<gene>
    <name evidence="4" type="ORF">JK358_28180</name>
</gene>
<evidence type="ECO:0000256" key="2">
    <source>
        <dbReference type="RuleBase" id="RU003875"/>
    </source>
</evidence>
<evidence type="ECO:0000259" key="3">
    <source>
        <dbReference type="Pfam" id="PF00210"/>
    </source>
</evidence>
<dbReference type="InterPro" id="IPR002177">
    <property type="entry name" value="DPS_DNA-bd"/>
</dbReference>
<dbReference type="CDD" id="cd01043">
    <property type="entry name" value="DPS"/>
    <property type="match status" value="1"/>
</dbReference>
<name>A0ABS1MCI3_9NOCA</name>
<dbReference type="InterPro" id="IPR009078">
    <property type="entry name" value="Ferritin-like_SF"/>
</dbReference>
<sequence>MTTALSGSPITSTLPAPQTNALGVVLQEALADLIDLSLVAKQAHWNVIGRNFRELHLQLDELVDSARNFSDDVAERAAALGISPDGRAATVASAAAAFPSGYLPDQQVVELISARLDAVVDRLRGHMVAAGTADPVTEDLFIGIIAELEKARWMFRAQLVG</sequence>
<protein>
    <submittedName>
        <fullName evidence="4">DNA starvation/stationary phase protection protein</fullName>
    </submittedName>
</protein>
<dbReference type="InterPro" id="IPR012347">
    <property type="entry name" value="Ferritin-like"/>
</dbReference>
<dbReference type="Proteomes" id="UP000602198">
    <property type="component" value="Unassembled WGS sequence"/>
</dbReference>
<proteinExistence type="inferred from homology"/>
<organism evidence="4 5">
    <name type="scientific">Nocardia acididurans</name>
    <dbReference type="NCBI Taxonomy" id="2802282"/>
    <lineage>
        <taxon>Bacteria</taxon>
        <taxon>Bacillati</taxon>
        <taxon>Actinomycetota</taxon>
        <taxon>Actinomycetes</taxon>
        <taxon>Mycobacteriales</taxon>
        <taxon>Nocardiaceae</taxon>
        <taxon>Nocardia</taxon>
    </lineage>
</organism>
<dbReference type="Pfam" id="PF00210">
    <property type="entry name" value="Ferritin"/>
    <property type="match status" value="1"/>
</dbReference>
<evidence type="ECO:0000256" key="1">
    <source>
        <dbReference type="ARBA" id="ARBA00009497"/>
    </source>
</evidence>
<dbReference type="PANTHER" id="PTHR42932:SF2">
    <property type="entry name" value="DNA PROTECTION DURING STARVATION PROTEIN 1"/>
    <property type="match status" value="1"/>
</dbReference>
<dbReference type="InterPro" id="IPR023188">
    <property type="entry name" value="DPS_DNA-bd_CS"/>
</dbReference>
<keyword evidence="5" id="KW-1185">Reference proteome</keyword>
<dbReference type="PROSITE" id="PS00818">
    <property type="entry name" value="DPS_1"/>
    <property type="match status" value="1"/>
</dbReference>
<dbReference type="Gene3D" id="1.20.1260.10">
    <property type="match status" value="1"/>
</dbReference>
<accession>A0ABS1MCI3</accession>
<dbReference type="InterPro" id="IPR008331">
    <property type="entry name" value="Ferritin_DPS_dom"/>
</dbReference>
<evidence type="ECO:0000313" key="4">
    <source>
        <dbReference type="EMBL" id="MBL1078292.1"/>
    </source>
</evidence>
<feature type="domain" description="Ferritin/DPS" evidence="3">
    <location>
        <begin position="26"/>
        <end position="159"/>
    </location>
</feature>
<dbReference type="PIRSF" id="PIRSF005900">
    <property type="entry name" value="Dps"/>
    <property type="match status" value="1"/>
</dbReference>
<dbReference type="PANTHER" id="PTHR42932">
    <property type="entry name" value="GENERAL STRESS PROTEIN 20U"/>
    <property type="match status" value="1"/>
</dbReference>
<dbReference type="RefSeq" id="WP_201953319.1">
    <property type="nucleotide sequence ID" value="NZ_JAERRJ010000011.1"/>
</dbReference>
<comment type="similarity">
    <text evidence="1 2">Belongs to the Dps family.</text>
</comment>
<dbReference type="EMBL" id="JAERRJ010000011">
    <property type="protein sequence ID" value="MBL1078292.1"/>
    <property type="molecule type" value="Genomic_DNA"/>
</dbReference>
<reference evidence="4 5" key="1">
    <citation type="submission" date="2021-01" db="EMBL/GenBank/DDBJ databases">
        <title>WGS of actinomycetes isolated from Thailand.</title>
        <authorList>
            <person name="Thawai C."/>
        </authorList>
    </citation>
    <scope>NUCLEOTIDE SEQUENCE [LARGE SCALE GENOMIC DNA]</scope>
    <source>
        <strain evidence="4 5">LPG 2</strain>
    </source>
</reference>
<dbReference type="SUPFAM" id="SSF47240">
    <property type="entry name" value="Ferritin-like"/>
    <property type="match status" value="1"/>
</dbReference>
<comment type="caution">
    <text evidence="4">The sequence shown here is derived from an EMBL/GenBank/DDBJ whole genome shotgun (WGS) entry which is preliminary data.</text>
</comment>
<evidence type="ECO:0000313" key="5">
    <source>
        <dbReference type="Proteomes" id="UP000602198"/>
    </source>
</evidence>